<gene>
    <name evidence="1" type="ORF">EYF80_039106</name>
</gene>
<dbReference type="Proteomes" id="UP000314294">
    <property type="component" value="Unassembled WGS sequence"/>
</dbReference>
<proteinExistence type="predicted"/>
<organism evidence="1 2">
    <name type="scientific">Liparis tanakae</name>
    <name type="common">Tanaka's snailfish</name>
    <dbReference type="NCBI Taxonomy" id="230148"/>
    <lineage>
        <taxon>Eukaryota</taxon>
        <taxon>Metazoa</taxon>
        <taxon>Chordata</taxon>
        <taxon>Craniata</taxon>
        <taxon>Vertebrata</taxon>
        <taxon>Euteleostomi</taxon>
        <taxon>Actinopterygii</taxon>
        <taxon>Neopterygii</taxon>
        <taxon>Teleostei</taxon>
        <taxon>Neoteleostei</taxon>
        <taxon>Acanthomorphata</taxon>
        <taxon>Eupercaria</taxon>
        <taxon>Perciformes</taxon>
        <taxon>Cottioidei</taxon>
        <taxon>Cottales</taxon>
        <taxon>Liparidae</taxon>
        <taxon>Liparis</taxon>
    </lineage>
</organism>
<reference evidence="1 2" key="1">
    <citation type="submission" date="2019-03" db="EMBL/GenBank/DDBJ databases">
        <title>First draft genome of Liparis tanakae, snailfish: a comprehensive survey of snailfish specific genes.</title>
        <authorList>
            <person name="Kim W."/>
            <person name="Song I."/>
            <person name="Jeong J.-H."/>
            <person name="Kim D."/>
            <person name="Kim S."/>
            <person name="Ryu S."/>
            <person name="Song J.Y."/>
            <person name="Lee S.K."/>
        </authorList>
    </citation>
    <scope>NUCLEOTIDE SEQUENCE [LARGE SCALE GENOMIC DNA]</scope>
    <source>
        <tissue evidence="1">Muscle</tissue>
    </source>
</reference>
<evidence type="ECO:0000313" key="1">
    <source>
        <dbReference type="EMBL" id="TNN50717.1"/>
    </source>
</evidence>
<accession>A0A4Z2GAT9</accession>
<protein>
    <submittedName>
        <fullName evidence="1">Uncharacterized protein</fullName>
    </submittedName>
</protein>
<comment type="caution">
    <text evidence="1">The sequence shown here is derived from an EMBL/GenBank/DDBJ whole genome shotgun (WGS) entry which is preliminary data.</text>
</comment>
<dbReference type="EMBL" id="SRLO01000608">
    <property type="protein sequence ID" value="TNN50717.1"/>
    <property type="molecule type" value="Genomic_DNA"/>
</dbReference>
<keyword evidence="2" id="KW-1185">Reference proteome</keyword>
<dbReference type="AlphaFoldDB" id="A0A4Z2GAT9"/>
<evidence type="ECO:0000313" key="2">
    <source>
        <dbReference type="Proteomes" id="UP000314294"/>
    </source>
</evidence>
<sequence length="96" mass="10899">MSVELVEEIHQQVDLQRADAQHHVFLRLRPVAAVVAAQLLALHPQWEYHQRHADEDDHQQLGGPDLWRDVAVAHGGEALLERQQTVRFTNGGASQR</sequence>
<name>A0A4Z2GAT9_9TELE</name>